<evidence type="ECO:0000256" key="2">
    <source>
        <dbReference type="ARBA" id="ARBA00007599"/>
    </source>
</evidence>
<proteinExistence type="inferred from homology"/>
<comment type="similarity">
    <text evidence="2">Belongs to the TsaE family.</text>
</comment>
<dbReference type="Gene3D" id="3.40.50.300">
    <property type="entry name" value="P-loop containing nucleotide triphosphate hydrolases"/>
    <property type="match status" value="1"/>
</dbReference>
<dbReference type="InterPro" id="IPR003442">
    <property type="entry name" value="T6A_TsaE"/>
</dbReference>
<dbReference type="NCBIfam" id="TIGR00150">
    <property type="entry name" value="T6A_YjeE"/>
    <property type="match status" value="1"/>
</dbReference>
<accession>A0A1S8CUI9</accession>
<sequence>MAQTISLILPDEAATQKLAAVLAQHIRHGVVYLVGDLGAGKTTLTRSWLQALGHQGNVKSPTYTLVEPYTIAGQSIYHFDLYRLQDAYELELMGIRDYLSADQSSNHIGQHKSLLLIEWPQKGQPIVPKADYQIELTLDEDQLTRHLTLSALSADSQTWTVLEDSLHEQFA</sequence>
<protein>
    <recommendedName>
        <fullName evidence="3">tRNA threonylcarbamoyladenosine biosynthesis protein TsaE</fullName>
    </recommendedName>
    <alternativeName>
        <fullName evidence="10">t(6)A37 threonylcarbamoyladenosine biosynthesis protein TsaE</fullName>
    </alternativeName>
</protein>
<evidence type="ECO:0000256" key="10">
    <source>
        <dbReference type="ARBA" id="ARBA00032441"/>
    </source>
</evidence>
<dbReference type="InterPro" id="IPR027417">
    <property type="entry name" value="P-loop_NTPase"/>
</dbReference>
<comment type="caution">
    <text evidence="11">The sequence shown here is derived from an EMBL/GenBank/DDBJ whole genome shotgun (WGS) entry which is preliminary data.</text>
</comment>
<dbReference type="GO" id="GO:0016740">
    <property type="term" value="F:transferase activity"/>
    <property type="evidence" value="ECO:0007669"/>
    <property type="project" value="UniProtKB-KW"/>
</dbReference>
<evidence type="ECO:0000256" key="3">
    <source>
        <dbReference type="ARBA" id="ARBA00019010"/>
    </source>
</evidence>
<evidence type="ECO:0000256" key="6">
    <source>
        <dbReference type="ARBA" id="ARBA00022723"/>
    </source>
</evidence>
<dbReference type="GO" id="GO:0005737">
    <property type="term" value="C:cytoplasm"/>
    <property type="evidence" value="ECO:0007669"/>
    <property type="project" value="UniProtKB-SubCell"/>
</dbReference>
<gene>
    <name evidence="11" type="ORF">BKE30_10895</name>
</gene>
<dbReference type="STRING" id="1907941.BKE30_10895"/>
<dbReference type="PANTHER" id="PTHR33540:SF2">
    <property type="entry name" value="TRNA THREONYLCARBAMOYLADENOSINE BIOSYNTHESIS PROTEIN TSAE"/>
    <property type="match status" value="1"/>
</dbReference>
<dbReference type="SUPFAM" id="SSF52540">
    <property type="entry name" value="P-loop containing nucleoside triphosphate hydrolases"/>
    <property type="match status" value="1"/>
</dbReference>
<keyword evidence="7" id="KW-0547">Nucleotide-binding</keyword>
<comment type="subcellular location">
    <subcellularLocation>
        <location evidence="1">Cytoplasm</location>
    </subcellularLocation>
</comment>
<organism evidence="11 12">
    <name type="scientific">Alkanindiges hydrocarboniclasticus</name>
    <dbReference type="NCBI Taxonomy" id="1907941"/>
    <lineage>
        <taxon>Bacteria</taxon>
        <taxon>Pseudomonadati</taxon>
        <taxon>Pseudomonadota</taxon>
        <taxon>Gammaproteobacteria</taxon>
        <taxon>Moraxellales</taxon>
        <taxon>Moraxellaceae</taxon>
        <taxon>Alkanindiges</taxon>
    </lineage>
</organism>
<keyword evidence="9" id="KW-0460">Magnesium</keyword>
<reference evidence="11 12" key="1">
    <citation type="submission" date="2016-10" db="EMBL/GenBank/DDBJ databases">
        <title>Draft Genome sequence of Alkanindiges sp. strain H1.</title>
        <authorList>
            <person name="Subhash Y."/>
            <person name="Lee S."/>
        </authorList>
    </citation>
    <scope>NUCLEOTIDE SEQUENCE [LARGE SCALE GENOMIC DNA]</scope>
    <source>
        <strain evidence="11 12">H1</strain>
    </source>
</reference>
<evidence type="ECO:0000256" key="9">
    <source>
        <dbReference type="ARBA" id="ARBA00022842"/>
    </source>
</evidence>
<keyword evidence="6" id="KW-0479">Metal-binding</keyword>
<dbReference type="EMBL" id="MLCN01000028">
    <property type="protein sequence ID" value="ONG38977.1"/>
    <property type="molecule type" value="Genomic_DNA"/>
</dbReference>
<evidence type="ECO:0000256" key="7">
    <source>
        <dbReference type="ARBA" id="ARBA00022741"/>
    </source>
</evidence>
<dbReference type="AlphaFoldDB" id="A0A1S8CUI9"/>
<dbReference type="GO" id="GO:0005524">
    <property type="term" value="F:ATP binding"/>
    <property type="evidence" value="ECO:0007669"/>
    <property type="project" value="UniProtKB-KW"/>
</dbReference>
<keyword evidence="12" id="KW-1185">Reference proteome</keyword>
<dbReference type="RefSeq" id="WP_076878627.1">
    <property type="nucleotide sequence ID" value="NZ_MLCN01000028.1"/>
</dbReference>
<keyword evidence="8" id="KW-0067">ATP-binding</keyword>
<evidence type="ECO:0000256" key="1">
    <source>
        <dbReference type="ARBA" id="ARBA00004496"/>
    </source>
</evidence>
<evidence type="ECO:0000256" key="5">
    <source>
        <dbReference type="ARBA" id="ARBA00022694"/>
    </source>
</evidence>
<evidence type="ECO:0000256" key="4">
    <source>
        <dbReference type="ARBA" id="ARBA00022490"/>
    </source>
</evidence>
<dbReference type="PANTHER" id="PTHR33540">
    <property type="entry name" value="TRNA THREONYLCARBAMOYLADENOSINE BIOSYNTHESIS PROTEIN TSAE"/>
    <property type="match status" value="1"/>
</dbReference>
<dbReference type="Pfam" id="PF02367">
    <property type="entry name" value="TsaE"/>
    <property type="match status" value="1"/>
</dbReference>
<evidence type="ECO:0000256" key="8">
    <source>
        <dbReference type="ARBA" id="ARBA00022840"/>
    </source>
</evidence>
<dbReference type="GO" id="GO:0002949">
    <property type="term" value="P:tRNA threonylcarbamoyladenosine modification"/>
    <property type="evidence" value="ECO:0007669"/>
    <property type="project" value="InterPro"/>
</dbReference>
<keyword evidence="11" id="KW-0808">Transferase</keyword>
<dbReference type="GO" id="GO:0046872">
    <property type="term" value="F:metal ion binding"/>
    <property type="evidence" value="ECO:0007669"/>
    <property type="project" value="UniProtKB-KW"/>
</dbReference>
<keyword evidence="5" id="KW-0819">tRNA processing</keyword>
<dbReference type="Proteomes" id="UP000192132">
    <property type="component" value="Unassembled WGS sequence"/>
</dbReference>
<name>A0A1S8CUI9_9GAMM</name>
<dbReference type="OrthoDB" id="9800307at2"/>
<evidence type="ECO:0000313" key="11">
    <source>
        <dbReference type="EMBL" id="ONG38977.1"/>
    </source>
</evidence>
<evidence type="ECO:0000313" key="12">
    <source>
        <dbReference type="Proteomes" id="UP000192132"/>
    </source>
</evidence>
<keyword evidence="4" id="KW-0963">Cytoplasm</keyword>